<dbReference type="AlphaFoldDB" id="A0AA36ARL5"/>
<evidence type="ECO:0000313" key="2">
    <source>
        <dbReference type="Proteomes" id="UP001162480"/>
    </source>
</evidence>
<name>A0AA36ARL5_OCTVU</name>
<keyword evidence="2" id="KW-1185">Reference proteome</keyword>
<dbReference type="EMBL" id="OX597817">
    <property type="protein sequence ID" value="CAI9721021.1"/>
    <property type="molecule type" value="Genomic_DNA"/>
</dbReference>
<organism evidence="1 2">
    <name type="scientific">Octopus vulgaris</name>
    <name type="common">Common octopus</name>
    <dbReference type="NCBI Taxonomy" id="6645"/>
    <lineage>
        <taxon>Eukaryota</taxon>
        <taxon>Metazoa</taxon>
        <taxon>Spiralia</taxon>
        <taxon>Lophotrochozoa</taxon>
        <taxon>Mollusca</taxon>
        <taxon>Cephalopoda</taxon>
        <taxon>Coleoidea</taxon>
        <taxon>Octopodiformes</taxon>
        <taxon>Octopoda</taxon>
        <taxon>Incirrata</taxon>
        <taxon>Octopodidae</taxon>
        <taxon>Octopus</taxon>
    </lineage>
</organism>
<accession>A0AA36ARL5</accession>
<proteinExistence type="predicted"/>
<sequence length="133" mass="15747">MPGNKEGEKWQQRKERIESALAWVRSELNFIRAQDKALLSQLQQCQDNIEWLKSQRQQAAEQHELQSLTDDDSYWEDWEISEFEREEKLGLQSFNSKRFAYSNPELNQSLLATYTAKNTTLKNDIEIQLQPPE</sequence>
<evidence type="ECO:0000313" key="1">
    <source>
        <dbReference type="EMBL" id="CAI9721021.1"/>
    </source>
</evidence>
<protein>
    <submittedName>
        <fullName evidence="1">Uncharacterized protein</fullName>
    </submittedName>
</protein>
<dbReference type="Proteomes" id="UP001162480">
    <property type="component" value="Chromosome 4"/>
</dbReference>
<gene>
    <name evidence="1" type="ORF">OCTVUL_1B011450</name>
</gene>
<reference evidence="1" key="1">
    <citation type="submission" date="2023-08" db="EMBL/GenBank/DDBJ databases">
        <authorList>
            <person name="Alioto T."/>
            <person name="Alioto T."/>
            <person name="Gomez Garrido J."/>
        </authorList>
    </citation>
    <scope>NUCLEOTIDE SEQUENCE</scope>
</reference>